<gene>
    <name evidence="8" type="ORF">FB567DRAFT_407766</name>
</gene>
<dbReference type="InterPro" id="IPR037525">
    <property type="entry name" value="Velvet_dom"/>
</dbReference>
<evidence type="ECO:0000256" key="2">
    <source>
        <dbReference type="ARBA" id="ARBA00022969"/>
    </source>
</evidence>
<reference evidence="8" key="1">
    <citation type="journal article" date="2021" name="Nat. Commun.">
        <title>Genetic determinants of endophytism in the Arabidopsis root mycobiome.</title>
        <authorList>
            <person name="Mesny F."/>
            <person name="Miyauchi S."/>
            <person name="Thiergart T."/>
            <person name="Pickel B."/>
            <person name="Atanasova L."/>
            <person name="Karlsson M."/>
            <person name="Huettel B."/>
            <person name="Barry K.W."/>
            <person name="Haridas S."/>
            <person name="Chen C."/>
            <person name="Bauer D."/>
            <person name="Andreopoulos W."/>
            <person name="Pangilinan J."/>
            <person name="LaButti K."/>
            <person name="Riley R."/>
            <person name="Lipzen A."/>
            <person name="Clum A."/>
            <person name="Drula E."/>
            <person name="Henrissat B."/>
            <person name="Kohler A."/>
            <person name="Grigoriev I.V."/>
            <person name="Martin F.M."/>
            <person name="Hacquard S."/>
        </authorList>
    </citation>
    <scope>NUCLEOTIDE SEQUENCE</scope>
    <source>
        <strain evidence="8">MPI-SDFR-AT-0120</strain>
    </source>
</reference>
<feature type="domain" description="Velvet" evidence="7">
    <location>
        <begin position="1"/>
        <end position="166"/>
    </location>
</feature>
<keyword evidence="5" id="KW-0539">Nucleus</keyword>
<sequence length="186" mass="21142">DVRVIQQPEDALVTVAGKEKSRKPIDPPPMYQIELYKGVDPQKHFYRNPYVFGTVTLIYEDKDEPYRHNGQDPLTGTLVSSLHCLKNHENKEGGFFIFGDISVKVVGRFRLRFSIHEVVPDDCAWYLGGAISEPFDVSLPKDYRGLKESTYLSRAFSDQGVRLRLRKDTRGGAGMKRPPPDDEGQN</sequence>
<name>A0A8K0W3V1_9PLEO</name>
<evidence type="ECO:0000256" key="1">
    <source>
        <dbReference type="ARBA" id="ARBA00004123"/>
    </source>
</evidence>
<dbReference type="PROSITE" id="PS51821">
    <property type="entry name" value="VELVET"/>
    <property type="match status" value="1"/>
</dbReference>
<organism evidence="8 9">
    <name type="scientific">Paraphoma chrysanthemicola</name>
    <dbReference type="NCBI Taxonomy" id="798071"/>
    <lineage>
        <taxon>Eukaryota</taxon>
        <taxon>Fungi</taxon>
        <taxon>Dikarya</taxon>
        <taxon>Ascomycota</taxon>
        <taxon>Pezizomycotina</taxon>
        <taxon>Dothideomycetes</taxon>
        <taxon>Pleosporomycetidae</taxon>
        <taxon>Pleosporales</taxon>
        <taxon>Pleosporineae</taxon>
        <taxon>Phaeosphaeriaceae</taxon>
        <taxon>Paraphoma</taxon>
    </lineage>
</organism>
<keyword evidence="9" id="KW-1185">Reference proteome</keyword>
<keyword evidence="3" id="KW-0805">Transcription regulation</keyword>
<feature type="region of interest" description="Disordered" evidence="6">
    <location>
        <begin position="165"/>
        <end position="186"/>
    </location>
</feature>
<evidence type="ECO:0000256" key="5">
    <source>
        <dbReference type="ARBA" id="ARBA00023242"/>
    </source>
</evidence>
<proteinExistence type="predicted"/>
<dbReference type="Proteomes" id="UP000813461">
    <property type="component" value="Unassembled WGS sequence"/>
</dbReference>
<evidence type="ECO:0000256" key="6">
    <source>
        <dbReference type="SAM" id="MobiDB-lite"/>
    </source>
</evidence>
<dbReference type="Gene3D" id="2.60.40.3960">
    <property type="entry name" value="Velvet domain"/>
    <property type="match status" value="1"/>
</dbReference>
<dbReference type="InterPro" id="IPR021740">
    <property type="entry name" value="Velvet"/>
</dbReference>
<evidence type="ECO:0000313" key="9">
    <source>
        <dbReference type="Proteomes" id="UP000813461"/>
    </source>
</evidence>
<keyword evidence="4" id="KW-0804">Transcription</keyword>
<dbReference type="GO" id="GO:0030435">
    <property type="term" value="P:sporulation resulting in formation of a cellular spore"/>
    <property type="evidence" value="ECO:0007669"/>
    <property type="project" value="UniProtKB-KW"/>
</dbReference>
<dbReference type="AlphaFoldDB" id="A0A8K0W3V1"/>
<dbReference type="EMBL" id="JAGMVJ010000002">
    <property type="protein sequence ID" value="KAH7093080.1"/>
    <property type="molecule type" value="Genomic_DNA"/>
</dbReference>
<dbReference type="InterPro" id="IPR038491">
    <property type="entry name" value="Velvet_dom_sf"/>
</dbReference>
<protein>
    <submittedName>
        <fullName evidence="8">Velvet factor</fullName>
    </submittedName>
</protein>
<comment type="caution">
    <text evidence="8">The sequence shown here is derived from an EMBL/GenBank/DDBJ whole genome shotgun (WGS) entry which is preliminary data.</text>
</comment>
<dbReference type="GO" id="GO:0005634">
    <property type="term" value="C:nucleus"/>
    <property type="evidence" value="ECO:0007669"/>
    <property type="project" value="UniProtKB-SubCell"/>
</dbReference>
<keyword evidence="2" id="KW-0749">Sporulation</keyword>
<evidence type="ECO:0000313" key="8">
    <source>
        <dbReference type="EMBL" id="KAH7093080.1"/>
    </source>
</evidence>
<feature type="non-terminal residue" evidence="8">
    <location>
        <position position="1"/>
    </location>
</feature>
<dbReference type="PANTHER" id="PTHR33572">
    <property type="entry name" value="SPORE DEVELOPMENT REGULATOR VOSA"/>
    <property type="match status" value="1"/>
</dbReference>
<dbReference type="Pfam" id="PF11754">
    <property type="entry name" value="Velvet"/>
    <property type="match status" value="1"/>
</dbReference>
<comment type="subcellular location">
    <subcellularLocation>
        <location evidence="1">Nucleus</location>
    </subcellularLocation>
</comment>
<evidence type="ECO:0000256" key="4">
    <source>
        <dbReference type="ARBA" id="ARBA00023163"/>
    </source>
</evidence>
<evidence type="ECO:0000256" key="3">
    <source>
        <dbReference type="ARBA" id="ARBA00023015"/>
    </source>
</evidence>
<feature type="non-terminal residue" evidence="8">
    <location>
        <position position="186"/>
    </location>
</feature>
<dbReference type="OrthoDB" id="5599552at2759"/>
<dbReference type="PANTHER" id="PTHR33572:SF18">
    <property type="entry name" value="SPORE DEVELOPMENT REGULATOR VOSA"/>
    <property type="match status" value="1"/>
</dbReference>
<accession>A0A8K0W3V1</accession>
<evidence type="ECO:0000259" key="7">
    <source>
        <dbReference type="PROSITE" id="PS51821"/>
    </source>
</evidence>